<gene>
    <name evidence="2" type="ORF">HMN09_00480200</name>
</gene>
<dbReference type="AlphaFoldDB" id="A0A8H6TEN2"/>
<proteinExistence type="predicted"/>
<feature type="compositionally biased region" description="Polar residues" evidence="1">
    <location>
        <begin position="1"/>
        <end position="11"/>
    </location>
</feature>
<feature type="region of interest" description="Disordered" evidence="1">
    <location>
        <begin position="1"/>
        <end position="22"/>
    </location>
</feature>
<organism evidence="2 3">
    <name type="scientific">Mycena chlorophos</name>
    <name type="common">Agaric fungus</name>
    <name type="synonym">Agaricus chlorophos</name>
    <dbReference type="NCBI Taxonomy" id="658473"/>
    <lineage>
        <taxon>Eukaryota</taxon>
        <taxon>Fungi</taxon>
        <taxon>Dikarya</taxon>
        <taxon>Basidiomycota</taxon>
        <taxon>Agaricomycotina</taxon>
        <taxon>Agaricomycetes</taxon>
        <taxon>Agaricomycetidae</taxon>
        <taxon>Agaricales</taxon>
        <taxon>Marasmiineae</taxon>
        <taxon>Mycenaceae</taxon>
        <taxon>Mycena</taxon>
    </lineage>
</organism>
<reference evidence="2" key="1">
    <citation type="submission" date="2020-05" db="EMBL/GenBank/DDBJ databases">
        <title>Mycena genomes resolve the evolution of fungal bioluminescence.</title>
        <authorList>
            <person name="Tsai I.J."/>
        </authorList>
    </citation>
    <scope>NUCLEOTIDE SEQUENCE</scope>
    <source>
        <strain evidence="2">110903Hualien_Pintung</strain>
    </source>
</reference>
<sequence>MAEPSFSSSARPTPPLPNDICASEAQHKPPAPIYRLPNEILALIINFYADVCSYYTHGALYDLSWTKILLVSRWWYQVGRTQRRLWSYIHVMRPLGDVQSLVRRIDAQLENAGFSRFTVSFSLHSSGGENALCEWLLEHYAAEFVSLDVSGSPENVNAILKTLYSSPLGGLRRLKFGHYEGPDGLALPDEFLRDALPCLKELTLYRVPLAWNLLHDLERISLHGCANSASSETPPNIDDILRLMQASPGLRALELHPGEAATFYSEASMYATHPTVSLPFLEYLHIKDIVYPITLLLNHLTIPATAILQLFPYQISVGLDIRPILIPLVRYIRNPSRRNKFRGLVLGTGRSRTGANFGCTMELVETPSSPGYLGLSSHRPIFDFGHPLDEAALTLNSHPRNERALRQILTKFINAARPEVITHLDARHARSLGVPTWRAVFRLLPALESVGMEVMDGGLEPENVLDQREPLVGSVVHLLEALTSGNSDSSVRLLRLSIRRWFIVTRYHSERLPTDQEAVWLGPVVAALEAFVRQRRSDFASDPTRSCDIVIVDERGYLEAAVHSAAMERMTGWMDGMGILELKRPDQKND</sequence>
<accession>A0A8H6TEN2</accession>
<evidence type="ECO:0008006" key="4">
    <source>
        <dbReference type="Google" id="ProtNLM"/>
    </source>
</evidence>
<dbReference type="EMBL" id="JACAZE010000005">
    <property type="protein sequence ID" value="KAF7317435.1"/>
    <property type="molecule type" value="Genomic_DNA"/>
</dbReference>
<comment type="caution">
    <text evidence="2">The sequence shown here is derived from an EMBL/GenBank/DDBJ whole genome shotgun (WGS) entry which is preliminary data.</text>
</comment>
<keyword evidence="3" id="KW-1185">Reference proteome</keyword>
<evidence type="ECO:0000313" key="2">
    <source>
        <dbReference type="EMBL" id="KAF7317435.1"/>
    </source>
</evidence>
<dbReference type="OrthoDB" id="3235815at2759"/>
<evidence type="ECO:0000313" key="3">
    <source>
        <dbReference type="Proteomes" id="UP000613580"/>
    </source>
</evidence>
<evidence type="ECO:0000256" key="1">
    <source>
        <dbReference type="SAM" id="MobiDB-lite"/>
    </source>
</evidence>
<name>A0A8H6TEN2_MYCCL</name>
<dbReference type="Proteomes" id="UP000613580">
    <property type="component" value="Unassembled WGS sequence"/>
</dbReference>
<protein>
    <recommendedName>
        <fullName evidence="4">F-box domain-containing protein</fullName>
    </recommendedName>
</protein>